<evidence type="ECO:0000313" key="3">
    <source>
        <dbReference type="Proteomes" id="UP000799538"/>
    </source>
</evidence>
<dbReference type="AlphaFoldDB" id="A0A6A6FZL2"/>
<keyword evidence="3" id="KW-1185">Reference proteome</keyword>
<dbReference type="SUPFAM" id="SSF55729">
    <property type="entry name" value="Acyl-CoA N-acyltransferases (Nat)"/>
    <property type="match status" value="1"/>
</dbReference>
<protein>
    <recommendedName>
        <fullName evidence="1">N-acetyltransferase domain-containing protein</fullName>
    </recommendedName>
</protein>
<reference evidence="3" key="1">
    <citation type="journal article" date="2020" name="Stud. Mycol.">
        <title>101 Dothideomycetes genomes: A test case for predicting lifestyles and emergence of pathogens.</title>
        <authorList>
            <person name="Haridas S."/>
            <person name="Albert R."/>
            <person name="Binder M."/>
            <person name="Bloem J."/>
            <person name="LaButti K."/>
            <person name="Salamov A."/>
            <person name="Andreopoulos B."/>
            <person name="Baker S."/>
            <person name="Barry K."/>
            <person name="Bills G."/>
            <person name="Bluhm B."/>
            <person name="Cannon C."/>
            <person name="Castanera R."/>
            <person name="Culley D."/>
            <person name="Daum C."/>
            <person name="Ezra D."/>
            <person name="Gonzalez J."/>
            <person name="Henrissat B."/>
            <person name="Kuo A."/>
            <person name="Liang C."/>
            <person name="Lipzen A."/>
            <person name="Lutzoni F."/>
            <person name="Magnuson J."/>
            <person name="Mondo S."/>
            <person name="Nolan M."/>
            <person name="Ohm R."/>
            <person name="Pangilinan J."/>
            <person name="Park H.-J."/>
            <person name="Ramirez L."/>
            <person name="Alfaro M."/>
            <person name="Sun H."/>
            <person name="Tritt A."/>
            <person name="Yoshinaga Y."/>
            <person name="Zwiers L.-H."/>
            <person name="Turgeon B."/>
            <person name="Goodwin S."/>
            <person name="Spatafora J."/>
            <person name="Crous P."/>
            <person name="Grigoriev I."/>
        </authorList>
    </citation>
    <scope>NUCLEOTIDE SEQUENCE [LARGE SCALE GENOMIC DNA]</scope>
    <source>
        <strain evidence="3">CECT 20119</strain>
    </source>
</reference>
<evidence type="ECO:0000259" key="1">
    <source>
        <dbReference type="Pfam" id="PF00583"/>
    </source>
</evidence>
<gene>
    <name evidence="2" type="ORF">BDZ85DRAFT_64676</name>
</gene>
<feature type="domain" description="N-acetyltransferase" evidence="1">
    <location>
        <begin position="142"/>
        <end position="192"/>
    </location>
</feature>
<organism evidence="2 3">
    <name type="scientific">Elsinoe ampelina</name>
    <dbReference type="NCBI Taxonomy" id="302913"/>
    <lineage>
        <taxon>Eukaryota</taxon>
        <taxon>Fungi</taxon>
        <taxon>Dikarya</taxon>
        <taxon>Ascomycota</taxon>
        <taxon>Pezizomycotina</taxon>
        <taxon>Dothideomycetes</taxon>
        <taxon>Dothideomycetidae</taxon>
        <taxon>Myriangiales</taxon>
        <taxon>Elsinoaceae</taxon>
        <taxon>Elsinoe</taxon>
    </lineage>
</organism>
<dbReference type="EMBL" id="ML992527">
    <property type="protein sequence ID" value="KAF2218829.1"/>
    <property type="molecule type" value="Genomic_DNA"/>
</dbReference>
<dbReference type="Pfam" id="PF00583">
    <property type="entry name" value="Acetyltransf_1"/>
    <property type="match status" value="1"/>
</dbReference>
<dbReference type="Proteomes" id="UP000799538">
    <property type="component" value="Unassembled WGS sequence"/>
</dbReference>
<dbReference type="Gene3D" id="3.40.630.30">
    <property type="match status" value="1"/>
</dbReference>
<evidence type="ECO:0000313" key="2">
    <source>
        <dbReference type="EMBL" id="KAF2218829.1"/>
    </source>
</evidence>
<sequence>MASHLKLEDVTLSDRAAIADIIARANFEDPYGQTVWPGSTIDSRIAGGYARLAKTFIHPGHWFKKVTLDGKPIAYAQWTFPIALWQRLNAESGGGMDGEADADMKKQFKQEANESCVSPGWPKGLRREVVEACSPAMEEAHARVFAVNEDFIFLDQVKTLPDYQGKGAGSMLVQWGAELADKEGLPTRLEATPFGMTLYKKFDFEGLAEVHHDVSRFGGPSRYTHTLMVRKSKKD</sequence>
<name>A0A6A6FZL2_9PEZI</name>
<dbReference type="InterPro" id="IPR000182">
    <property type="entry name" value="GNAT_dom"/>
</dbReference>
<dbReference type="OrthoDB" id="2832510at2759"/>
<accession>A0A6A6FZL2</accession>
<proteinExistence type="predicted"/>
<dbReference type="InterPro" id="IPR016181">
    <property type="entry name" value="Acyl_CoA_acyltransferase"/>
</dbReference>
<dbReference type="PANTHER" id="PTHR42791:SF2">
    <property type="entry name" value="N-ACETYLTRANSFERASE DOMAIN-CONTAINING PROTEIN"/>
    <property type="match status" value="1"/>
</dbReference>
<dbReference type="PANTHER" id="PTHR42791">
    <property type="entry name" value="GNAT FAMILY ACETYLTRANSFERASE"/>
    <property type="match status" value="1"/>
</dbReference>
<dbReference type="InterPro" id="IPR052523">
    <property type="entry name" value="Trichothecene_AcTrans"/>
</dbReference>
<dbReference type="CDD" id="cd04301">
    <property type="entry name" value="NAT_SF"/>
    <property type="match status" value="1"/>
</dbReference>
<dbReference type="GO" id="GO:0016747">
    <property type="term" value="F:acyltransferase activity, transferring groups other than amino-acyl groups"/>
    <property type="evidence" value="ECO:0007669"/>
    <property type="project" value="InterPro"/>
</dbReference>